<dbReference type="PANTHER" id="PTHR43133">
    <property type="entry name" value="RNA POLYMERASE ECF-TYPE SIGMA FACTO"/>
    <property type="match status" value="1"/>
</dbReference>
<dbReference type="Gene3D" id="1.10.260.40">
    <property type="entry name" value="lambda repressor-like DNA-binding domains"/>
    <property type="match status" value="1"/>
</dbReference>
<feature type="domain" description="HTH cro/C1-type" evidence="7">
    <location>
        <begin position="20"/>
        <end position="72"/>
    </location>
</feature>
<dbReference type="InterPro" id="IPR013324">
    <property type="entry name" value="RNA_pol_sigma_r3/r4-like"/>
</dbReference>
<dbReference type="SMART" id="SM00530">
    <property type="entry name" value="HTH_XRE"/>
    <property type="match status" value="1"/>
</dbReference>
<dbReference type="Proteomes" id="UP001500151">
    <property type="component" value="Unassembled WGS sequence"/>
</dbReference>
<organism evidence="8 9">
    <name type="scientific">Streptomyces vastus</name>
    <dbReference type="NCBI Taxonomy" id="285451"/>
    <lineage>
        <taxon>Bacteria</taxon>
        <taxon>Bacillati</taxon>
        <taxon>Actinomycetota</taxon>
        <taxon>Actinomycetes</taxon>
        <taxon>Kitasatosporales</taxon>
        <taxon>Streptomycetaceae</taxon>
        <taxon>Streptomyces</taxon>
    </lineage>
</organism>
<comment type="caution">
    <text evidence="8">The sequence shown here is derived from an EMBL/GenBank/DDBJ whole genome shotgun (WGS) entry which is preliminary data.</text>
</comment>
<evidence type="ECO:0000256" key="2">
    <source>
        <dbReference type="ARBA" id="ARBA00023015"/>
    </source>
</evidence>
<dbReference type="Pfam" id="PF01381">
    <property type="entry name" value="HTH_3"/>
    <property type="match status" value="1"/>
</dbReference>
<accession>A0ABP6CY02</accession>
<evidence type="ECO:0000313" key="9">
    <source>
        <dbReference type="Proteomes" id="UP001500151"/>
    </source>
</evidence>
<dbReference type="Gene3D" id="1.10.10.10">
    <property type="entry name" value="Winged helix-like DNA-binding domain superfamily/Winged helix DNA-binding domain"/>
    <property type="match status" value="1"/>
</dbReference>
<dbReference type="InterPro" id="IPR010982">
    <property type="entry name" value="Lambda_DNA-bd_dom_sf"/>
</dbReference>
<keyword evidence="2" id="KW-0805">Transcription regulation</keyword>
<evidence type="ECO:0000313" key="8">
    <source>
        <dbReference type="EMBL" id="GAA2626390.1"/>
    </source>
</evidence>
<keyword evidence="9" id="KW-1185">Reference proteome</keyword>
<evidence type="ECO:0000256" key="5">
    <source>
        <dbReference type="ARBA" id="ARBA00023163"/>
    </source>
</evidence>
<proteinExistence type="inferred from homology"/>
<gene>
    <name evidence="8" type="ORF">GCM10010307_14230</name>
</gene>
<feature type="compositionally biased region" description="Low complexity" evidence="6">
    <location>
        <begin position="1"/>
        <end position="10"/>
    </location>
</feature>
<evidence type="ECO:0000256" key="4">
    <source>
        <dbReference type="ARBA" id="ARBA00023125"/>
    </source>
</evidence>
<keyword evidence="5" id="KW-0804">Transcription</keyword>
<evidence type="ECO:0000256" key="6">
    <source>
        <dbReference type="SAM" id="MobiDB-lite"/>
    </source>
</evidence>
<evidence type="ECO:0000256" key="3">
    <source>
        <dbReference type="ARBA" id="ARBA00023082"/>
    </source>
</evidence>
<dbReference type="InterPro" id="IPR036388">
    <property type="entry name" value="WH-like_DNA-bd_sf"/>
</dbReference>
<feature type="compositionally biased region" description="Basic and acidic residues" evidence="6">
    <location>
        <begin position="360"/>
        <end position="372"/>
    </location>
</feature>
<dbReference type="PANTHER" id="PTHR43133:SF8">
    <property type="entry name" value="RNA POLYMERASE SIGMA FACTOR HI_1459-RELATED"/>
    <property type="match status" value="1"/>
</dbReference>
<comment type="similarity">
    <text evidence="1">Belongs to the sigma-70 factor family. ECF subfamily.</text>
</comment>
<dbReference type="CDD" id="cd00093">
    <property type="entry name" value="HTH_XRE"/>
    <property type="match status" value="1"/>
</dbReference>
<dbReference type="SUPFAM" id="SSF88946">
    <property type="entry name" value="Sigma2 domain of RNA polymerase sigma factors"/>
    <property type="match status" value="1"/>
</dbReference>
<reference evidence="9" key="1">
    <citation type="journal article" date="2019" name="Int. J. Syst. Evol. Microbiol.">
        <title>The Global Catalogue of Microorganisms (GCM) 10K type strain sequencing project: providing services to taxonomists for standard genome sequencing and annotation.</title>
        <authorList>
            <consortium name="The Broad Institute Genomics Platform"/>
            <consortium name="The Broad Institute Genome Sequencing Center for Infectious Disease"/>
            <person name="Wu L."/>
            <person name="Ma J."/>
        </authorList>
    </citation>
    <scope>NUCLEOTIDE SEQUENCE [LARGE SCALE GENOMIC DNA]</scope>
    <source>
        <strain evidence="9">JCM 4524</strain>
    </source>
</reference>
<dbReference type="SUPFAM" id="SSF88659">
    <property type="entry name" value="Sigma3 and sigma4 domains of RNA polymerase sigma factors"/>
    <property type="match status" value="1"/>
</dbReference>
<name>A0ABP6CY02_9ACTN</name>
<feature type="compositionally biased region" description="Acidic residues" evidence="6">
    <location>
        <begin position="79"/>
        <end position="90"/>
    </location>
</feature>
<feature type="region of interest" description="Disordered" evidence="6">
    <location>
        <begin position="1"/>
        <end position="96"/>
    </location>
</feature>
<dbReference type="InterPro" id="IPR001387">
    <property type="entry name" value="Cro/C1-type_HTH"/>
</dbReference>
<protein>
    <submittedName>
        <fullName evidence="8">Helix-turn-helix domain-containing protein</fullName>
    </submittedName>
</protein>
<sequence>MTQSPARSPASPLPPPKERRRLRQAHSLSQAEVAARVGVTPRTVRSWETGRTTPRGRRREAYARLLEELAPLDAKPEVEPEPEPEPEPVPEPEPAAEPVAQAWPVAEAVAQPEPSAPTPTPAQAFDALYAFCVPSLVRQTYLLTGRRKLARESVDRAFQLAWQRWPEVAVDPDPAGWVRAVAYEYALSPWHRVRLRHRRPDTPPAAPSDRRLLSVLLSLPPAYRRTLLLHDGLGIGLAETAAETEASTVAAANRLLHARQAIDEQFSDLTDRQELRRRLTRLMKLADKERLRTAPKPVAVRMSSERRAQQWTRAAIAFTALLVTATAITAKTAPSHYEPPVPPGEKIHGVPPRAVPGTLSDKEQKLRAKLKSESANGPERLSPQSR</sequence>
<keyword evidence="4" id="KW-0238">DNA-binding</keyword>
<dbReference type="InterPro" id="IPR013325">
    <property type="entry name" value="RNA_pol_sigma_r2"/>
</dbReference>
<evidence type="ECO:0000259" key="7">
    <source>
        <dbReference type="PROSITE" id="PS50943"/>
    </source>
</evidence>
<dbReference type="SUPFAM" id="SSF47413">
    <property type="entry name" value="lambda repressor-like DNA-binding domains"/>
    <property type="match status" value="1"/>
</dbReference>
<keyword evidence="3" id="KW-0731">Sigma factor</keyword>
<dbReference type="InterPro" id="IPR039425">
    <property type="entry name" value="RNA_pol_sigma-70-like"/>
</dbReference>
<dbReference type="RefSeq" id="WP_344388283.1">
    <property type="nucleotide sequence ID" value="NZ_BAAASJ010000018.1"/>
</dbReference>
<dbReference type="EMBL" id="BAAASJ010000018">
    <property type="protein sequence ID" value="GAA2626390.1"/>
    <property type="molecule type" value="Genomic_DNA"/>
</dbReference>
<evidence type="ECO:0000256" key="1">
    <source>
        <dbReference type="ARBA" id="ARBA00010641"/>
    </source>
</evidence>
<feature type="region of interest" description="Disordered" evidence="6">
    <location>
        <begin position="333"/>
        <end position="386"/>
    </location>
</feature>
<dbReference type="PROSITE" id="PS50943">
    <property type="entry name" value="HTH_CROC1"/>
    <property type="match status" value="1"/>
</dbReference>